<evidence type="ECO:0000259" key="3">
    <source>
        <dbReference type="Pfam" id="PF10081"/>
    </source>
</evidence>
<accession>A0ABY5KPK8</accession>
<dbReference type="InterPro" id="IPR027787">
    <property type="entry name" value="Alpha/beta-hydrolase_catalytic"/>
</dbReference>
<gene>
    <name evidence="4" type="ORF">NP048_02770</name>
</gene>
<dbReference type="SUPFAM" id="SSF48619">
    <property type="entry name" value="Phospholipase A2, PLA2"/>
    <property type="match status" value="1"/>
</dbReference>
<dbReference type="RefSeq" id="WP_227577970.1">
    <property type="nucleotide sequence ID" value="NZ_CP101987.1"/>
</dbReference>
<dbReference type="SUPFAM" id="SSF53474">
    <property type="entry name" value="alpha/beta-Hydrolases"/>
    <property type="match status" value="1"/>
</dbReference>
<keyword evidence="5" id="KW-1185">Reference proteome</keyword>
<dbReference type="InterPro" id="IPR029058">
    <property type="entry name" value="AB_hydrolase_fold"/>
</dbReference>
<feature type="chain" id="PRO_5045425646" evidence="2">
    <location>
        <begin position="33"/>
        <end position="512"/>
    </location>
</feature>
<dbReference type="PROSITE" id="PS51318">
    <property type="entry name" value="TAT"/>
    <property type="match status" value="1"/>
</dbReference>
<organism evidence="4 5">
    <name type="scientific">Cellulomonas xiejunii</name>
    <dbReference type="NCBI Taxonomy" id="2968083"/>
    <lineage>
        <taxon>Bacteria</taxon>
        <taxon>Bacillati</taxon>
        <taxon>Actinomycetota</taxon>
        <taxon>Actinomycetes</taxon>
        <taxon>Micrococcales</taxon>
        <taxon>Cellulomonadaceae</taxon>
        <taxon>Cellulomonas</taxon>
    </lineage>
</organism>
<sequence>MPLSHPPRRPPGTARRAAVVRLAVLLAALTTAAFTSAPGVSRPGAPAPFDVPVDAFRQAMGYAPTSAPGRPDVLLSPDAECSTPTGGTPFGFDDACREHDLAYDLLRYDRDRGAVVDPWDRWSADTRFGLRMVERCTEQVVVLAPCLATAAVYRAAVGVNSVRQLHGAPAEETGVQIAGSSLAMVALAALLLAPATAARAFRRMLRLAEVHLTPPPAWSGWSGAAGSLVRWADLGREGRRLLTRPPVADGALRVVVGLESARRLDDRVALALAEAERVSAFTRGTVCVATPTGSGWLNPAAVEALELATGGDVATITVPYAAAPSWLAALAHPGAHRRSSVALLAAVHARWERLPRESRPRLVVLGESLGANGMADALRRLPHVRADVAGGLLVGGVRSASWEPPGRVALVRHDDDPVVRLGLRTVHRLPGAGQAPEGHGHHYGAELGAAWREDLGVLARPAAGCPPGRPSQDGGPVGAPSEALTSGPHSANAGTSRQYPSVATSVNSVTCV</sequence>
<name>A0ABY5KPK8_9CELL</name>
<keyword evidence="2" id="KW-0732">Signal</keyword>
<reference evidence="4 5" key="1">
    <citation type="submission" date="2022-07" db="EMBL/GenBank/DDBJ databases">
        <title>Novel species in genus cellulomonas.</title>
        <authorList>
            <person name="Ye L."/>
        </authorList>
    </citation>
    <scope>NUCLEOTIDE SEQUENCE [LARGE SCALE GENOMIC DNA]</scope>
    <source>
        <strain evidence="5">zg-B89</strain>
    </source>
</reference>
<dbReference type="EMBL" id="CP101987">
    <property type="protein sequence ID" value="UUI72409.1"/>
    <property type="molecule type" value="Genomic_DNA"/>
</dbReference>
<dbReference type="Proteomes" id="UP001316384">
    <property type="component" value="Chromosome"/>
</dbReference>
<dbReference type="Pfam" id="PF10081">
    <property type="entry name" value="Abhydrolase_9"/>
    <property type="match status" value="1"/>
</dbReference>
<feature type="region of interest" description="Disordered" evidence="1">
    <location>
        <begin position="461"/>
        <end position="512"/>
    </location>
</feature>
<evidence type="ECO:0000256" key="1">
    <source>
        <dbReference type="SAM" id="MobiDB-lite"/>
    </source>
</evidence>
<evidence type="ECO:0000313" key="4">
    <source>
        <dbReference type="EMBL" id="UUI72409.1"/>
    </source>
</evidence>
<dbReference type="InterPro" id="IPR036444">
    <property type="entry name" value="PLipase_A2_dom_sf"/>
</dbReference>
<evidence type="ECO:0000313" key="5">
    <source>
        <dbReference type="Proteomes" id="UP001316384"/>
    </source>
</evidence>
<dbReference type="Gene3D" id="1.20.90.10">
    <property type="entry name" value="Phospholipase A2 domain"/>
    <property type="match status" value="1"/>
</dbReference>
<feature type="domain" description="Alpha/beta-hydrolase catalytic" evidence="3">
    <location>
        <begin position="252"/>
        <end position="400"/>
    </location>
</feature>
<protein>
    <submittedName>
        <fullName evidence="4">Alpha/beta-hydrolase family protein</fullName>
    </submittedName>
</protein>
<proteinExistence type="predicted"/>
<feature type="signal peptide" evidence="2">
    <location>
        <begin position="1"/>
        <end position="32"/>
    </location>
</feature>
<dbReference type="InterPro" id="IPR006311">
    <property type="entry name" value="TAT_signal"/>
</dbReference>
<feature type="compositionally biased region" description="Polar residues" evidence="1">
    <location>
        <begin position="483"/>
        <end position="512"/>
    </location>
</feature>
<evidence type="ECO:0000256" key="2">
    <source>
        <dbReference type="SAM" id="SignalP"/>
    </source>
</evidence>
<dbReference type="Gene3D" id="3.40.50.1820">
    <property type="entry name" value="alpha/beta hydrolase"/>
    <property type="match status" value="1"/>
</dbReference>